<dbReference type="EMBL" id="JAUEPR010000017">
    <property type="protein sequence ID" value="KAK0477363.1"/>
    <property type="molecule type" value="Genomic_DNA"/>
</dbReference>
<evidence type="ECO:0000313" key="2">
    <source>
        <dbReference type="Proteomes" id="UP001175227"/>
    </source>
</evidence>
<protein>
    <submittedName>
        <fullName evidence="1">Uncharacterized protein</fullName>
    </submittedName>
</protein>
<reference evidence="1" key="1">
    <citation type="submission" date="2023-06" db="EMBL/GenBank/DDBJ databases">
        <authorList>
            <consortium name="Lawrence Berkeley National Laboratory"/>
            <person name="Ahrendt S."/>
            <person name="Sahu N."/>
            <person name="Indic B."/>
            <person name="Wong-Bajracharya J."/>
            <person name="Merenyi Z."/>
            <person name="Ke H.-M."/>
            <person name="Monk M."/>
            <person name="Kocsube S."/>
            <person name="Drula E."/>
            <person name="Lipzen A."/>
            <person name="Balint B."/>
            <person name="Henrissat B."/>
            <person name="Andreopoulos B."/>
            <person name="Martin F.M."/>
            <person name="Harder C.B."/>
            <person name="Rigling D."/>
            <person name="Ford K.L."/>
            <person name="Foster G.D."/>
            <person name="Pangilinan J."/>
            <person name="Papanicolaou A."/>
            <person name="Barry K."/>
            <person name="LaButti K."/>
            <person name="Viragh M."/>
            <person name="Koriabine M."/>
            <person name="Yan M."/>
            <person name="Riley R."/>
            <person name="Champramary S."/>
            <person name="Plett K.L."/>
            <person name="Tsai I.J."/>
            <person name="Slot J."/>
            <person name="Sipos G."/>
            <person name="Plett J."/>
            <person name="Nagy L.G."/>
            <person name="Grigoriev I.V."/>
        </authorList>
    </citation>
    <scope>NUCLEOTIDE SEQUENCE</scope>
    <source>
        <strain evidence="1">ICMP 16352</strain>
    </source>
</reference>
<gene>
    <name evidence="1" type="ORF">IW261DRAFT_286820</name>
</gene>
<organism evidence="1 2">
    <name type="scientific">Armillaria novae-zelandiae</name>
    <dbReference type="NCBI Taxonomy" id="153914"/>
    <lineage>
        <taxon>Eukaryota</taxon>
        <taxon>Fungi</taxon>
        <taxon>Dikarya</taxon>
        <taxon>Basidiomycota</taxon>
        <taxon>Agaricomycotina</taxon>
        <taxon>Agaricomycetes</taxon>
        <taxon>Agaricomycetidae</taxon>
        <taxon>Agaricales</taxon>
        <taxon>Marasmiineae</taxon>
        <taxon>Physalacriaceae</taxon>
        <taxon>Armillaria</taxon>
    </lineage>
</organism>
<accession>A0AA39P4C9</accession>
<dbReference type="Proteomes" id="UP001175227">
    <property type="component" value="Unassembled WGS sequence"/>
</dbReference>
<dbReference type="AlphaFoldDB" id="A0AA39P4C9"/>
<name>A0AA39P4C9_9AGAR</name>
<evidence type="ECO:0000313" key="1">
    <source>
        <dbReference type="EMBL" id="KAK0477363.1"/>
    </source>
</evidence>
<sequence>MVNPQPNTFQVPNGSVSYWPYTTLSTNYGLPYTCHDLYARLLDPRYATDILTPDFISISIERLGPSNGPSDPFLPALLTALSRHQNIDTLFLHKVNWSHFASRNLWHSSIIGFSNITYLTLRKTSLQVDEFCSLTRSFPLCELEVQNCLITGDVRVHPLSMDTHTIVLPEIQVLDIIVCEGSNILDIFTQLWSPESPPRLEKLSISGSSSRNVGRQLTRLIEISTPFDLDMNCVGFGLTNAPPISNLYGVQNLGISIPLDGTNGFRRTNDCLRWWTSSIKQIPLRNDIIAIDIDVIVDHRTITRLPSGGMAAAWIYLDEALSDDSKFKLQGRFAVRVLEKQSTARPFDTRVYEAWIQSDALTECFEHRLGISLRRRA</sequence>
<comment type="caution">
    <text evidence="1">The sequence shown here is derived from an EMBL/GenBank/DDBJ whole genome shotgun (WGS) entry which is preliminary data.</text>
</comment>
<dbReference type="SUPFAM" id="SSF52047">
    <property type="entry name" value="RNI-like"/>
    <property type="match status" value="1"/>
</dbReference>
<proteinExistence type="predicted"/>
<keyword evidence="2" id="KW-1185">Reference proteome</keyword>